<accession>A0ABR3JSR3</accession>
<evidence type="ECO:0000313" key="1">
    <source>
        <dbReference type="EMBL" id="KAL0958198.1"/>
    </source>
</evidence>
<sequence>MSSQALNVGHFGSPQLKGAKHWSFLLMKTDSKAIAYQVSGSTNTYAYKEPEDTTPEESNAFMGMVTVGSIDTRDEERFVTVLQNVPITRGDREWNCQNWIVEALRALKDNGFDVKVLTKVELADMLSKVTVGPRRN</sequence>
<protein>
    <submittedName>
        <fullName evidence="1">Uncharacterized protein</fullName>
    </submittedName>
</protein>
<comment type="caution">
    <text evidence="1">The sequence shown here is derived from an EMBL/GenBank/DDBJ whole genome shotgun (WGS) entry which is preliminary data.</text>
</comment>
<reference evidence="2" key="1">
    <citation type="submission" date="2024-06" db="EMBL/GenBank/DDBJ databases">
        <title>Multi-omics analyses provide insights into the biosynthesis of the anticancer antibiotic pleurotin in Hohenbuehelia grisea.</title>
        <authorList>
            <person name="Weaver J.A."/>
            <person name="Alberti F."/>
        </authorList>
    </citation>
    <scope>NUCLEOTIDE SEQUENCE [LARGE SCALE GENOMIC DNA]</scope>
    <source>
        <strain evidence="2">T-177</strain>
    </source>
</reference>
<keyword evidence="2" id="KW-1185">Reference proteome</keyword>
<dbReference type="Pfam" id="PF20174">
    <property type="entry name" value="DUF6540"/>
    <property type="match status" value="1"/>
</dbReference>
<dbReference type="InterPro" id="IPR046670">
    <property type="entry name" value="DUF6540"/>
</dbReference>
<proteinExistence type="predicted"/>
<organism evidence="1 2">
    <name type="scientific">Hohenbuehelia grisea</name>
    <dbReference type="NCBI Taxonomy" id="104357"/>
    <lineage>
        <taxon>Eukaryota</taxon>
        <taxon>Fungi</taxon>
        <taxon>Dikarya</taxon>
        <taxon>Basidiomycota</taxon>
        <taxon>Agaricomycotina</taxon>
        <taxon>Agaricomycetes</taxon>
        <taxon>Agaricomycetidae</taxon>
        <taxon>Agaricales</taxon>
        <taxon>Pleurotineae</taxon>
        <taxon>Pleurotaceae</taxon>
        <taxon>Hohenbuehelia</taxon>
    </lineage>
</organism>
<gene>
    <name evidence="1" type="ORF">HGRIS_000361</name>
</gene>
<name>A0ABR3JSR3_9AGAR</name>
<dbReference type="Proteomes" id="UP001556367">
    <property type="component" value="Unassembled WGS sequence"/>
</dbReference>
<dbReference type="EMBL" id="JASNQZ010000004">
    <property type="protein sequence ID" value="KAL0958198.1"/>
    <property type="molecule type" value="Genomic_DNA"/>
</dbReference>
<evidence type="ECO:0000313" key="2">
    <source>
        <dbReference type="Proteomes" id="UP001556367"/>
    </source>
</evidence>